<gene>
    <name evidence="1" type="ORF">E2562_020819</name>
</gene>
<keyword evidence="2" id="KW-1185">Reference proteome</keyword>
<evidence type="ECO:0000313" key="2">
    <source>
        <dbReference type="Proteomes" id="UP000479710"/>
    </source>
</evidence>
<comment type="caution">
    <text evidence="1">The sequence shown here is derived from an EMBL/GenBank/DDBJ whole genome shotgun (WGS) entry which is preliminary data.</text>
</comment>
<dbReference type="Proteomes" id="UP000479710">
    <property type="component" value="Unassembled WGS sequence"/>
</dbReference>
<accession>A0A6G1CHL3</accession>
<reference evidence="1 2" key="1">
    <citation type="submission" date="2019-11" db="EMBL/GenBank/DDBJ databases">
        <title>Whole genome sequence of Oryza granulata.</title>
        <authorList>
            <person name="Li W."/>
        </authorList>
    </citation>
    <scope>NUCLEOTIDE SEQUENCE [LARGE SCALE GENOMIC DNA]</scope>
    <source>
        <strain evidence="2">cv. Menghai</strain>
        <tissue evidence="1">Leaf</tissue>
    </source>
</reference>
<dbReference type="AlphaFoldDB" id="A0A6G1CHL3"/>
<protein>
    <submittedName>
        <fullName evidence="1">Uncharacterized protein</fullName>
    </submittedName>
</protein>
<evidence type="ECO:0000313" key="1">
    <source>
        <dbReference type="EMBL" id="KAF0899630.1"/>
    </source>
</evidence>
<organism evidence="1 2">
    <name type="scientific">Oryza meyeriana var. granulata</name>
    <dbReference type="NCBI Taxonomy" id="110450"/>
    <lineage>
        <taxon>Eukaryota</taxon>
        <taxon>Viridiplantae</taxon>
        <taxon>Streptophyta</taxon>
        <taxon>Embryophyta</taxon>
        <taxon>Tracheophyta</taxon>
        <taxon>Spermatophyta</taxon>
        <taxon>Magnoliopsida</taxon>
        <taxon>Liliopsida</taxon>
        <taxon>Poales</taxon>
        <taxon>Poaceae</taxon>
        <taxon>BOP clade</taxon>
        <taxon>Oryzoideae</taxon>
        <taxon>Oryzeae</taxon>
        <taxon>Oryzinae</taxon>
        <taxon>Oryza</taxon>
        <taxon>Oryza meyeriana</taxon>
    </lineage>
</organism>
<name>A0A6G1CHL3_9ORYZ</name>
<proteinExistence type="predicted"/>
<dbReference type="EMBL" id="SPHZ02000009">
    <property type="protein sequence ID" value="KAF0899630.1"/>
    <property type="molecule type" value="Genomic_DNA"/>
</dbReference>
<sequence length="151" mass="16540">MSSLRLHRRIAVALAQPRCPLKSPPQIPSRARLFPSSAAHLAAVPVLLPHGRHHRTSFARLSQSPHATRRCHRTRPFGSGDPSRQRIARHQALPITASLTASPSVPTSCGCPRPPPIVSRSRLPPGVLRIAPILQHDRCHRASLALPQGRR</sequence>